<dbReference type="AlphaFoldDB" id="A0A8B7XVR7"/>
<evidence type="ECO:0000256" key="9">
    <source>
        <dbReference type="SAM" id="Phobius"/>
    </source>
</evidence>
<dbReference type="GeneID" id="110975828"/>
<keyword evidence="5 7" id="KW-0408">Iron</keyword>
<dbReference type="RefSeq" id="XP_022084337.1">
    <property type="nucleotide sequence ID" value="XM_022228645.1"/>
</dbReference>
<keyword evidence="10" id="KW-1185">Reference proteome</keyword>
<evidence type="ECO:0000313" key="10">
    <source>
        <dbReference type="Proteomes" id="UP000694845"/>
    </source>
</evidence>
<dbReference type="PRINTS" id="PR00463">
    <property type="entry name" value="EP450I"/>
</dbReference>
<keyword evidence="4 8" id="KW-0560">Oxidoreductase</keyword>
<dbReference type="InterPro" id="IPR050182">
    <property type="entry name" value="Cytochrome_P450_fam2"/>
</dbReference>
<keyword evidence="7 8" id="KW-0349">Heme</keyword>
<evidence type="ECO:0000256" key="4">
    <source>
        <dbReference type="ARBA" id="ARBA00023002"/>
    </source>
</evidence>
<dbReference type="PANTHER" id="PTHR24300:SF397">
    <property type="entry name" value="CYTOCHROME P450 2U1"/>
    <property type="match status" value="1"/>
</dbReference>
<proteinExistence type="inferred from homology"/>
<evidence type="ECO:0000256" key="3">
    <source>
        <dbReference type="ARBA" id="ARBA00022723"/>
    </source>
</evidence>
<evidence type="ECO:0000256" key="1">
    <source>
        <dbReference type="ARBA" id="ARBA00004370"/>
    </source>
</evidence>
<comment type="similarity">
    <text evidence="2 8">Belongs to the cytochrome P450 family.</text>
</comment>
<feature type="transmembrane region" description="Helical" evidence="9">
    <location>
        <begin position="15"/>
        <end position="34"/>
    </location>
</feature>
<dbReference type="GO" id="GO:0005737">
    <property type="term" value="C:cytoplasm"/>
    <property type="evidence" value="ECO:0007669"/>
    <property type="project" value="TreeGrafter"/>
</dbReference>
<evidence type="ECO:0000256" key="7">
    <source>
        <dbReference type="PIRSR" id="PIRSR602401-1"/>
    </source>
</evidence>
<keyword evidence="9" id="KW-0812">Transmembrane</keyword>
<evidence type="ECO:0000256" key="6">
    <source>
        <dbReference type="ARBA" id="ARBA00023136"/>
    </source>
</evidence>
<dbReference type="PROSITE" id="PS00086">
    <property type="entry name" value="CYTOCHROME_P450"/>
    <property type="match status" value="1"/>
</dbReference>
<dbReference type="GO" id="GO:0005506">
    <property type="term" value="F:iron ion binding"/>
    <property type="evidence" value="ECO:0007669"/>
    <property type="project" value="InterPro"/>
</dbReference>
<dbReference type="Gene3D" id="1.10.630.10">
    <property type="entry name" value="Cytochrome P450"/>
    <property type="match status" value="1"/>
</dbReference>
<evidence type="ECO:0000313" key="11">
    <source>
        <dbReference type="RefSeq" id="XP_022084337.1"/>
    </source>
</evidence>
<evidence type="ECO:0000256" key="2">
    <source>
        <dbReference type="ARBA" id="ARBA00010617"/>
    </source>
</evidence>
<feature type="binding site" description="axial binding residue" evidence="7">
    <location>
        <position position="444"/>
    </location>
    <ligand>
        <name>heme</name>
        <dbReference type="ChEBI" id="CHEBI:30413"/>
    </ligand>
    <ligandPart>
        <name>Fe</name>
        <dbReference type="ChEBI" id="CHEBI:18248"/>
    </ligandPart>
</feature>
<dbReference type="SUPFAM" id="SSF48264">
    <property type="entry name" value="Cytochrome P450"/>
    <property type="match status" value="1"/>
</dbReference>
<dbReference type="GO" id="GO:0016020">
    <property type="term" value="C:membrane"/>
    <property type="evidence" value="ECO:0007669"/>
    <property type="project" value="UniProtKB-SubCell"/>
</dbReference>
<keyword evidence="6 9" id="KW-0472">Membrane</keyword>
<accession>A0A8B7XVR7</accession>
<evidence type="ECO:0000256" key="8">
    <source>
        <dbReference type="RuleBase" id="RU000461"/>
    </source>
</evidence>
<dbReference type="GO" id="GO:0020037">
    <property type="term" value="F:heme binding"/>
    <property type="evidence" value="ECO:0007669"/>
    <property type="project" value="InterPro"/>
</dbReference>
<dbReference type="GO" id="GO:0006082">
    <property type="term" value="P:organic acid metabolic process"/>
    <property type="evidence" value="ECO:0007669"/>
    <property type="project" value="TreeGrafter"/>
</dbReference>
<comment type="cofactor">
    <cofactor evidence="7">
        <name>heme</name>
        <dbReference type="ChEBI" id="CHEBI:30413"/>
    </cofactor>
</comment>
<dbReference type="GO" id="GO:0006805">
    <property type="term" value="P:xenobiotic metabolic process"/>
    <property type="evidence" value="ECO:0007669"/>
    <property type="project" value="TreeGrafter"/>
</dbReference>
<dbReference type="KEGG" id="aplc:110975828"/>
<gene>
    <name evidence="11" type="primary">LOC110975828</name>
</gene>
<dbReference type="Proteomes" id="UP000694845">
    <property type="component" value="Unplaced"/>
</dbReference>
<protein>
    <submittedName>
        <fullName evidence="11">Cytochrome P450 2U1-like</fullName>
    </submittedName>
</protein>
<dbReference type="Pfam" id="PF00067">
    <property type="entry name" value="p450"/>
    <property type="match status" value="1"/>
</dbReference>
<organism evidence="10 11">
    <name type="scientific">Acanthaster planci</name>
    <name type="common">Crown-of-thorns starfish</name>
    <dbReference type="NCBI Taxonomy" id="133434"/>
    <lineage>
        <taxon>Eukaryota</taxon>
        <taxon>Metazoa</taxon>
        <taxon>Echinodermata</taxon>
        <taxon>Eleutherozoa</taxon>
        <taxon>Asterozoa</taxon>
        <taxon>Asteroidea</taxon>
        <taxon>Valvatacea</taxon>
        <taxon>Valvatida</taxon>
        <taxon>Acanthasteridae</taxon>
        <taxon>Acanthaster</taxon>
    </lineage>
</organism>
<dbReference type="InterPro" id="IPR001128">
    <property type="entry name" value="Cyt_P450"/>
</dbReference>
<dbReference type="PANTHER" id="PTHR24300">
    <property type="entry name" value="CYTOCHROME P450 508A4-RELATED"/>
    <property type="match status" value="1"/>
</dbReference>
<dbReference type="InterPro" id="IPR036396">
    <property type="entry name" value="Cyt_P450_sf"/>
</dbReference>
<keyword evidence="3 7" id="KW-0479">Metal-binding</keyword>
<dbReference type="OMA" id="EMFGASN"/>
<dbReference type="InterPro" id="IPR002401">
    <property type="entry name" value="Cyt_P450_E_grp-I"/>
</dbReference>
<sequence length="498" mass="57029">MVFNVIGDAASSLNVQTVLLFVGILLLTLSLTWMRHPRNLPPGPPAWPLIGNTRGLKKGPIHLVLADWARQYGSIMSIWIGSCLVIVLNDIGAVKEALVKQADCFSDRIKTDDPQHKGSIIMSNGNVWRERRRFGLSALRTLGMGKRSVEHKINEEARYLLESFDARRDKPFDPEHDILNAVSNIICMITFGYRFEYSDPKFAQLIKLIKTNLSSSSFLSVSFLHYLFNRSEHVERLKRFEKTAAFIQGIVEEHRHSFDPNDIRDIIDMYILEIRQHEQMEKVIEGEVAFHEKTMWRGIRDFFVAGTDTTTNTLMWLILYMAIYEDVQKKVQKEIDAVVGCDRQPVGEDSNEMPYTNAVLMEMQRHKPVTPNAVPHQTSYQTEIFGYTVPANTIVFVNLWAILRDPKHWNDPEKFDPTRFLSGDGKTVKKPEAFIPFSFGRRICIGETLAKMEMFLFFVNLLQRFTFSLPAGKPPPSLEGIVGITLGPHPYEIVAKRR</sequence>
<keyword evidence="9" id="KW-1133">Transmembrane helix</keyword>
<dbReference type="GO" id="GO:0016712">
    <property type="term" value="F:oxidoreductase activity, acting on paired donors, with incorporation or reduction of molecular oxygen, reduced flavin or flavoprotein as one donor, and incorporation of one atom of oxygen"/>
    <property type="evidence" value="ECO:0007669"/>
    <property type="project" value="TreeGrafter"/>
</dbReference>
<dbReference type="InterPro" id="IPR017972">
    <property type="entry name" value="Cyt_P450_CS"/>
</dbReference>
<reference evidence="11" key="1">
    <citation type="submission" date="2025-08" db="UniProtKB">
        <authorList>
            <consortium name="RefSeq"/>
        </authorList>
    </citation>
    <scope>IDENTIFICATION</scope>
</reference>
<dbReference type="FunFam" id="1.10.630.10:FF:000004">
    <property type="entry name" value="cytochrome P450 2D15 isoform X1"/>
    <property type="match status" value="1"/>
</dbReference>
<dbReference type="GO" id="GO:0008395">
    <property type="term" value="F:steroid hydroxylase activity"/>
    <property type="evidence" value="ECO:0007669"/>
    <property type="project" value="TreeGrafter"/>
</dbReference>
<name>A0A8B7XVR7_ACAPL</name>
<comment type="subcellular location">
    <subcellularLocation>
        <location evidence="1">Membrane</location>
    </subcellularLocation>
</comment>
<dbReference type="PRINTS" id="PR00385">
    <property type="entry name" value="P450"/>
</dbReference>
<evidence type="ECO:0000256" key="5">
    <source>
        <dbReference type="ARBA" id="ARBA00023004"/>
    </source>
</evidence>
<dbReference type="OrthoDB" id="1844152at2759"/>
<keyword evidence="8" id="KW-0503">Monooxygenase</keyword>